<name>A0A7E4WC85_PANRE</name>
<feature type="chain" id="PRO_5028964571" evidence="3">
    <location>
        <begin position="23"/>
        <end position="274"/>
    </location>
</feature>
<accession>A0A7E4WC85</accession>
<keyword evidence="1" id="KW-0245">EGF-like domain</keyword>
<dbReference type="InterPro" id="IPR000742">
    <property type="entry name" value="EGF"/>
</dbReference>
<feature type="domain" description="EGF-like" evidence="4">
    <location>
        <begin position="125"/>
        <end position="165"/>
    </location>
</feature>
<evidence type="ECO:0000259" key="4">
    <source>
        <dbReference type="PROSITE" id="PS50026"/>
    </source>
</evidence>
<reference evidence="5" key="1">
    <citation type="journal article" date="2013" name="Genetics">
        <title>The draft genome and transcriptome of Panagrellus redivivus are shaped by the harsh demands of a free-living lifestyle.</title>
        <authorList>
            <person name="Srinivasan J."/>
            <person name="Dillman A.R."/>
            <person name="Macchietto M.G."/>
            <person name="Heikkinen L."/>
            <person name="Lakso M."/>
            <person name="Fracchia K.M."/>
            <person name="Antoshechkin I."/>
            <person name="Mortazavi A."/>
            <person name="Wong G."/>
            <person name="Sternberg P.W."/>
        </authorList>
    </citation>
    <scope>NUCLEOTIDE SEQUENCE [LARGE SCALE GENOMIC DNA]</scope>
    <source>
        <strain evidence="5">MT8872</strain>
    </source>
</reference>
<evidence type="ECO:0000256" key="2">
    <source>
        <dbReference type="SAM" id="Phobius"/>
    </source>
</evidence>
<comment type="caution">
    <text evidence="1">Lacks conserved residue(s) required for the propagation of feature annotation.</text>
</comment>
<dbReference type="Proteomes" id="UP000492821">
    <property type="component" value="Unassembled WGS sequence"/>
</dbReference>
<dbReference type="AlphaFoldDB" id="A0A7E4WC85"/>
<dbReference type="PROSITE" id="PS00022">
    <property type="entry name" value="EGF_1"/>
    <property type="match status" value="1"/>
</dbReference>
<evidence type="ECO:0000256" key="1">
    <source>
        <dbReference type="PROSITE-ProRule" id="PRU00076"/>
    </source>
</evidence>
<keyword evidence="1" id="KW-1015">Disulfide bond</keyword>
<evidence type="ECO:0000313" key="6">
    <source>
        <dbReference type="WBParaSite" id="Pan_g8748.t1"/>
    </source>
</evidence>
<keyword evidence="2" id="KW-0812">Transmembrane</keyword>
<dbReference type="PROSITE" id="PS50026">
    <property type="entry name" value="EGF_3"/>
    <property type="match status" value="1"/>
</dbReference>
<protein>
    <submittedName>
        <fullName evidence="6">EGF-like domain-containing protein</fullName>
    </submittedName>
</protein>
<feature type="transmembrane region" description="Helical" evidence="2">
    <location>
        <begin position="191"/>
        <end position="215"/>
    </location>
</feature>
<organism evidence="5 6">
    <name type="scientific">Panagrellus redivivus</name>
    <name type="common">Microworm</name>
    <dbReference type="NCBI Taxonomy" id="6233"/>
    <lineage>
        <taxon>Eukaryota</taxon>
        <taxon>Metazoa</taxon>
        <taxon>Ecdysozoa</taxon>
        <taxon>Nematoda</taxon>
        <taxon>Chromadorea</taxon>
        <taxon>Rhabditida</taxon>
        <taxon>Tylenchina</taxon>
        <taxon>Panagrolaimomorpha</taxon>
        <taxon>Panagrolaimoidea</taxon>
        <taxon>Panagrolaimidae</taxon>
        <taxon>Panagrellus</taxon>
    </lineage>
</organism>
<dbReference type="Gene3D" id="2.10.25.10">
    <property type="entry name" value="Laminin"/>
    <property type="match status" value="1"/>
</dbReference>
<keyword evidence="5" id="KW-1185">Reference proteome</keyword>
<dbReference type="SUPFAM" id="SSF57196">
    <property type="entry name" value="EGF/Laminin"/>
    <property type="match status" value="1"/>
</dbReference>
<reference evidence="6" key="2">
    <citation type="submission" date="2020-10" db="UniProtKB">
        <authorList>
            <consortium name="WormBaseParasite"/>
        </authorList>
    </citation>
    <scope>IDENTIFICATION</scope>
</reference>
<evidence type="ECO:0000256" key="3">
    <source>
        <dbReference type="SAM" id="SignalP"/>
    </source>
</evidence>
<proteinExistence type="predicted"/>
<evidence type="ECO:0000313" key="5">
    <source>
        <dbReference type="Proteomes" id="UP000492821"/>
    </source>
</evidence>
<keyword evidence="2" id="KW-1133">Transmembrane helix</keyword>
<feature type="signal peptide" evidence="3">
    <location>
        <begin position="1"/>
        <end position="22"/>
    </location>
</feature>
<feature type="disulfide bond" evidence="1">
    <location>
        <begin position="155"/>
        <end position="164"/>
    </location>
</feature>
<keyword evidence="3" id="KW-0732">Signal</keyword>
<dbReference type="WBParaSite" id="Pan_g8748.t1">
    <property type="protein sequence ID" value="Pan_g8748.t1"/>
    <property type="gene ID" value="Pan_g8748"/>
</dbReference>
<keyword evidence="2" id="KW-0472">Membrane</keyword>
<sequence>MTTSIKYSIFFVLLILVIVVYSETTYSIELHSIEEKEPYPALYLQDNETIVIGCNDTDHVYSPKLVHRLFNGSKILIKEKMYTNVFDAEHLNGDTLQCVGKSNETGEIMSGIVVLLSYMNKAYKDWNNCNDENYCLNRAQCYRDPDDTDIRLCVCPPSMGGYQCERTAGMRGHAINHTLYRKITASVSKSLFIITVSIISSLLLIVAALAAYFKYKHLQESNLRKRMLCSICNVNRADHNHADHEAATEATQTNNAVIFKGDYITLPYIDANPN</sequence>